<protein>
    <submittedName>
        <fullName evidence="2">Spermidine synthase</fullName>
        <ecNumber evidence="2">2.5.1.16</ecNumber>
    </submittedName>
</protein>
<evidence type="ECO:0000256" key="1">
    <source>
        <dbReference type="ARBA" id="ARBA00023115"/>
    </source>
</evidence>
<proteinExistence type="predicted"/>
<keyword evidence="1" id="KW-0620">Polyamine biosynthesis</keyword>
<gene>
    <name evidence="2" type="primary">speE</name>
    <name evidence="2" type="ORF">CALFYP39_00956</name>
</gene>
<evidence type="ECO:0000313" key="2">
    <source>
        <dbReference type="EMBL" id="VYT92502.1"/>
    </source>
</evidence>
<dbReference type="AlphaFoldDB" id="A0A6N3AY51"/>
<dbReference type="PANTHER" id="PTHR43317">
    <property type="entry name" value="THERMOSPERMINE SYNTHASE ACAULIS5"/>
    <property type="match status" value="1"/>
</dbReference>
<dbReference type="RefSeq" id="WP_156598417.1">
    <property type="nucleotide sequence ID" value="NZ_CACRTW010000015.1"/>
</dbReference>
<dbReference type="GO" id="GO:0010487">
    <property type="term" value="F:thermospermine synthase activity"/>
    <property type="evidence" value="ECO:0007669"/>
    <property type="project" value="TreeGrafter"/>
</dbReference>
<name>A0A6N3AY51_9ACTN</name>
<keyword evidence="2" id="KW-0808">Transferase</keyword>
<dbReference type="EMBL" id="CACRTW010000015">
    <property type="protein sequence ID" value="VYT92502.1"/>
    <property type="molecule type" value="Genomic_DNA"/>
</dbReference>
<dbReference type="SUPFAM" id="SSF53335">
    <property type="entry name" value="S-adenosyl-L-methionine-dependent methyltransferases"/>
    <property type="match status" value="1"/>
</dbReference>
<organism evidence="2">
    <name type="scientific">Collinsella aerofaciens</name>
    <dbReference type="NCBI Taxonomy" id="74426"/>
    <lineage>
        <taxon>Bacteria</taxon>
        <taxon>Bacillati</taxon>
        <taxon>Actinomycetota</taxon>
        <taxon>Coriobacteriia</taxon>
        <taxon>Coriobacteriales</taxon>
        <taxon>Coriobacteriaceae</taxon>
        <taxon>Collinsella</taxon>
    </lineage>
</organism>
<dbReference type="GO" id="GO:0004766">
    <property type="term" value="F:spermidine synthase activity"/>
    <property type="evidence" value="ECO:0007669"/>
    <property type="project" value="UniProtKB-EC"/>
</dbReference>
<dbReference type="InterPro" id="IPR029063">
    <property type="entry name" value="SAM-dependent_MTases_sf"/>
</dbReference>
<accession>A0A6N3AY51</accession>
<dbReference type="GO" id="GO:0006596">
    <property type="term" value="P:polyamine biosynthetic process"/>
    <property type="evidence" value="ECO:0007669"/>
    <property type="project" value="UniProtKB-KW"/>
</dbReference>
<sequence length="291" mass="31324">MNKPSVSAGVVAGVALGAAALGAAAVAVRAACLQVARTRNGLARVKRVHAEGGDEIRVLVQGGVYQSASYVGERWAEPVFAYYRAFDDVFEAEGAMRDAYGHGIDRMLMLGGGGFAYPKFALMSHEHLRMDVIEYDGEITRLARRWFYLDELEHAVGDRLRVITAEARSYLGVTSVGHRRYDVVVSDCFGGAEPVRELATVEALRLMRGSLNSGGIYVANIVSANEGSDVTFLRDCAATALEVFAHAWVVPCGDAEFGGEENYLLIASDGDYAFAEAVPFDTDFLGAALHD</sequence>
<dbReference type="PANTHER" id="PTHR43317:SF1">
    <property type="entry name" value="THERMOSPERMINE SYNTHASE ACAULIS5"/>
    <property type="match status" value="1"/>
</dbReference>
<dbReference type="NCBIfam" id="NF037959">
    <property type="entry name" value="MFS_SpdSyn"/>
    <property type="match status" value="1"/>
</dbReference>
<dbReference type="Gene3D" id="3.40.50.150">
    <property type="entry name" value="Vaccinia Virus protein VP39"/>
    <property type="match status" value="1"/>
</dbReference>
<reference evidence="2" key="1">
    <citation type="submission" date="2019-11" db="EMBL/GenBank/DDBJ databases">
        <authorList>
            <person name="Feng L."/>
        </authorList>
    </citation>
    <scope>NUCLEOTIDE SEQUENCE</scope>
    <source>
        <strain evidence="2">CaerofaciensLFYP39</strain>
    </source>
</reference>
<dbReference type="EC" id="2.5.1.16" evidence="2"/>